<accession>A0A179BKC6</accession>
<organism evidence="1 2">
    <name type="scientific">Acidithiobacillus ferrooxidans</name>
    <name type="common">Thiobacillus ferrooxidans</name>
    <dbReference type="NCBI Taxonomy" id="920"/>
    <lineage>
        <taxon>Bacteria</taxon>
        <taxon>Pseudomonadati</taxon>
        <taxon>Pseudomonadota</taxon>
        <taxon>Acidithiobacillia</taxon>
        <taxon>Acidithiobacillales</taxon>
        <taxon>Acidithiobacillaceae</taxon>
        <taxon>Acidithiobacillus</taxon>
    </lineage>
</organism>
<evidence type="ECO:0000313" key="2">
    <source>
        <dbReference type="Proteomes" id="UP000078302"/>
    </source>
</evidence>
<dbReference type="RefSeq" id="WP_064218514.1">
    <property type="nucleotide sequence ID" value="NZ_LVXZ01000047.1"/>
</dbReference>
<keyword evidence="2" id="KW-1185">Reference proteome</keyword>
<sequence length="69" mass="7752">METRVPVKKRRNGLGVRRLSTITLEAKLHADQEATLRVEAGRVSVGPVPADHLTLSERLDRFDPMSIYP</sequence>
<dbReference type="Proteomes" id="UP000078302">
    <property type="component" value="Unassembled WGS sequence"/>
</dbReference>
<protein>
    <submittedName>
        <fullName evidence="1">Uncharacterized protein</fullName>
    </submittedName>
</protein>
<evidence type="ECO:0000313" key="1">
    <source>
        <dbReference type="EMBL" id="OAP92166.1"/>
    </source>
</evidence>
<gene>
    <name evidence="1" type="ORF">A4H96_04665</name>
</gene>
<proteinExistence type="predicted"/>
<name>A0A179BKC6_ACIFR</name>
<dbReference type="EMBL" id="LVXZ01000047">
    <property type="protein sequence ID" value="OAP92166.1"/>
    <property type="molecule type" value="Genomic_DNA"/>
</dbReference>
<comment type="caution">
    <text evidence="1">The sequence shown here is derived from an EMBL/GenBank/DDBJ whole genome shotgun (WGS) entry which is preliminary data.</text>
</comment>
<reference evidence="1 2" key="1">
    <citation type="submission" date="2016-04" db="EMBL/GenBank/DDBJ databases">
        <title>Acidithiobacillus ferrooxidans genome sequencing and assembly.</title>
        <authorList>
            <person name="Zhou Z."/>
        </authorList>
    </citation>
    <scope>NUCLEOTIDE SEQUENCE [LARGE SCALE GENOMIC DNA]</scope>
    <source>
        <strain evidence="1 2">BY0502</strain>
    </source>
</reference>
<dbReference type="AlphaFoldDB" id="A0A179BKC6"/>